<dbReference type="VEuPathDB" id="VectorBase:AALB003352"/>
<feature type="region of interest" description="Disordered" evidence="1">
    <location>
        <begin position="342"/>
        <end position="373"/>
    </location>
</feature>
<dbReference type="Gene3D" id="3.10.20.90">
    <property type="entry name" value="Phosphatidylinositol 3-kinase Catalytic Subunit, Chain A, domain 1"/>
    <property type="match status" value="2"/>
</dbReference>
<dbReference type="CDD" id="cd01782">
    <property type="entry name" value="RA1_Afadin"/>
    <property type="match status" value="1"/>
</dbReference>
<dbReference type="PANTHER" id="PTHR10398">
    <property type="entry name" value="AFADIN"/>
    <property type="match status" value="1"/>
</dbReference>
<dbReference type="CDD" id="cd01781">
    <property type="entry name" value="RA2_Afadin"/>
    <property type="match status" value="1"/>
</dbReference>
<dbReference type="STRING" id="7167.A0A182FA24"/>
<feature type="domain" description="Ras-associating" evidence="2">
    <location>
        <begin position="40"/>
        <end position="134"/>
    </location>
</feature>
<evidence type="ECO:0000256" key="1">
    <source>
        <dbReference type="SAM" id="MobiDB-lite"/>
    </source>
</evidence>
<dbReference type="Pfam" id="PF00788">
    <property type="entry name" value="RA"/>
    <property type="match status" value="2"/>
</dbReference>
<dbReference type="InterPro" id="IPR028842">
    <property type="entry name" value="Afadin"/>
</dbReference>
<sequence>MSLNEKRMFDRETLRSVIQQWNTVRLDIFALSEPNENLEFHGVMRFYFQDEGQKVATKCIRVASDATVSDVIETLIEKFRPDMRMLSLPNYALYVVHANGEERKLNPDEKPLLVQLNWHNDDREGRFLLKNCAQKTNTLDSITDQQSFKRKLSKREKKEQKKKEKLNKLQSGGGGAGGSGGPDSENHVAEKLYTELPETSFTRSISNPEAVMRRRRQQKLEKKLQQFRSRDGGPDTGGTLKIYGESLCRDVPYKTLLLSIRDCAQAVVREMLAKYGMDKVDPLHYCLVQVRTVPEMSDTKTLQQKRYDEGYEFTRFSSIIFPVNSDGSEYILDDDECPLSILMNHPTSRGNQSNSAQDEVDDDDDDNDDGSDTMMDWGIRRKCDLSQVISRRYSFARHTALN</sequence>
<reference evidence="3 4" key="1">
    <citation type="journal article" date="2017" name="G3 (Bethesda)">
        <title>The Physical Genome Mapping of Anopheles albimanus Corrected Scaffold Misassemblies and Identified Interarm Rearrangements in Genus Anopheles.</title>
        <authorList>
            <person name="Artemov G.N."/>
            <person name="Peery A.N."/>
            <person name="Jiang X."/>
            <person name="Tu Z."/>
            <person name="Stegniy V.N."/>
            <person name="Sharakhova M.V."/>
            <person name="Sharakhov I.V."/>
        </authorList>
    </citation>
    <scope>NUCLEOTIDE SEQUENCE [LARGE SCALE GENOMIC DNA]</scope>
    <source>
        <strain evidence="3 4">ALBI9_A</strain>
    </source>
</reference>
<protein>
    <recommendedName>
        <fullName evidence="2">Ras-associating domain-containing protein</fullName>
    </recommendedName>
</protein>
<dbReference type="Proteomes" id="UP000069272">
    <property type="component" value="Chromosome 2R"/>
</dbReference>
<feature type="compositionally biased region" description="Acidic residues" evidence="1">
    <location>
        <begin position="358"/>
        <end position="371"/>
    </location>
</feature>
<dbReference type="EnsemblMetazoa" id="AALB003352-RA">
    <property type="protein sequence ID" value="AALB003352-PA"/>
    <property type="gene ID" value="AALB003352"/>
</dbReference>
<reference evidence="3" key="2">
    <citation type="submission" date="2022-08" db="UniProtKB">
        <authorList>
            <consortium name="EnsemblMetazoa"/>
        </authorList>
    </citation>
    <scope>IDENTIFICATION</scope>
    <source>
        <strain evidence="3">STECLA/ALBI9_A</strain>
    </source>
</reference>
<name>A0A182FA24_ANOAL</name>
<dbReference type="AlphaFoldDB" id="A0A182FA24"/>
<dbReference type="InterPro" id="IPR000159">
    <property type="entry name" value="RA_dom"/>
</dbReference>
<organism evidence="3 4">
    <name type="scientific">Anopheles albimanus</name>
    <name type="common">New world malaria mosquito</name>
    <dbReference type="NCBI Taxonomy" id="7167"/>
    <lineage>
        <taxon>Eukaryota</taxon>
        <taxon>Metazoa</taxon>
        <taxon>Ecdysozoa</taxon>
        <taxon>Arthropoda</taxon>
        <taxon>Hexapoda</taxon>
        <taxon>Insecta</taxon>
        <taxon>Pterygota</taxon>
        <taxon>Neoptera</taxon>
        <taxon>Endopterygota</taxon>
        <taxon>Diptera</taxon>
        <taxon>Nematocera</taxon>
        <taxon>Culicoidea</taxon>
        <taxon>Culicidae</taxon>
        <taxon>Anophelinae</taxon>
        <taxon>Anopheles</taxon>
    </lineage>
</organism>
<accession>A0A182FA24</accession>
<dbReference type="SUPFAM" id="SSF54236">
    <property type="entry name" value="Ubiquitin-like"/>
    <property type="match status" value="2"/>
</dbReference>
<dbReference type="SMART" id="SM00314">
    <property type="entry name" value="RA"/>
    <property type="match status" value="2"/>
</dbReference>
<evidence type="ECO:0000259" key="2">
    <source>
        <dbReference type="PROSITE" id="PS50200"/>
    </source>
</evidence>
<feature type="compositionally biased region" description="Gly residues" evidence="1">
    <location>
        <begin position="171"/>
        <end position="181"/>
    </location>
</feature>
<evidence type="ECO:0000313" key="3">
    <source>
        <dbReference type="EnsemblMetazoa" id="AALB003352-PA"/>
    </source>
</evidence>
<keyword evidence="4" id="KW-1185">Reference proteome</keyword>
<proteinExistence type="predicted"/>
<dbReference type="InterPro" id="IPR029071">
    <property type="entry name" value="Ubiquitin-like_domsf"/>
</dbReference>
<dbReference type="VEuPathDB" id="VectorBase:AALB20_034424"/>
<dbReference type="GO" id="GO:0005912">
    <property type="term" value="C:adherens junction"/>
    <property type="evidence" value="ECO:0007669"/>
    <property type="project" value="TreeGrafter"/>
</dbReference>
<feature type="domain" description="Ras-associating" evidence="2">
    <location>
        <begin position="236"/>
        <end position="365"/>
    </location>
</feature>
<dbReference type="GO" id="GO:0032880">
    <property type="term" value="P:regulation of protein localization"/>
    <property type="evidence" value="ECO:0007669"/>
    <property type="project" value="TreeGrafter"/>
</dbReference>
<dbReference type="PANTHER" id="PTHR10398:SF2">
    <property type="entry name" value="AFADIN"/>
    <property type="match status" value="1"/>
</dbReference>
<feature type="compositionally biased region" description="Polar residues" evidence="1">
    <location>
        <begin position="345"/>
        <end position="357"/>
    </location>
</feature>
<evidence type="ECO:0000313" key="4">
    <source>
        <dbReference type="Proteomes" id="UP000069272"/>
    </source>
</evidence>
<dbReference type="GO" id="GO:0007165">
    <property type="term" value="P:signal transduction"/>
    <property type="evidence" value="ECO:0007669"/>
    <property type="project" value="InterPro"/>
</dbReference>
<feature type="region of interest" description="Disordered" evidence="1">
    <location>
        <begin position="144"/>
        <end position="186"/>
    </location>
</feature>
<dbReference type="PROSITE" id="PS50200">
    <property type="entry name" value="RA"/>
    <property type="match status" value="2"/>
</dbReference>
<dbReference type="GO" id="GO:0050839">
    <property type="term" value="F:cell adhesion molecule binding"/>
    <property type="evidence" value="ECO:0007669"/>
    <property type="project" value="TreeGrafter"/>
</dbReference>